<dbReference type="EMBL" id="JAYWLC010000001">
    <property type="protein sequence ID" value="MER5170270.1"/>
    <property type="molecule type" value="Genomic_DNA"/>
</dbReference>
<feature type="domain" description="Heparan-alpha-glucosaminide N-acetyltransferase catalytic" evidence="2">
    <location>
        <begin position="7"/>
        <end position="222"/>
    </location>
</feature>
<reference evidence="3 4" key="1">
    <citation type="submission" date="2024-01" db="EMBL/GenBank/DDBJ databases">
        <authorList>
            <person name="Deng Y."/>
            <person name="Su J."/>
        </authorList>
    </citation>
    <scope>NUCLEOTIDE SEQUENCE [LARGE SCALE GENOMIC DNA]</scope>
    <source>
        <strain evidence="3 4">CPCC 100088</strain>
    </source>
</reference>
<protein>
    <submittedName>
        <fullName evidence="3">Heparan-alpha-glucosaminide N-acetyltransferase</fullName>
        <ecNumber evidence="3">2.3.1.78</ecNumber>
    </submittedName>
</protein>
<gene>
    <name evidence="3" type="ORF">VSX56_00660</name>
</gene>
<sequence length="235" mass="26336">MPNSTRLIWPDLLRSLSLLAMASFHFGYDLEALGFNPPLPLWWPDYARVIAATFLMLVGVSLWLAHGRGRRWRGFWTREAAIVAGAIAVTVVTYIAMPGFYVYFGILHSIAVCSLLAMACLRLPAIVTILLGLLALAMPYLFAMPQMNAPWLWWIGLSTRWGAAMDFVPVFPWLGWVLVGLGSAKLADAKGLLRRDLPHNAPLQRMTFIGRHSLAFYLIHQPVIYGSLALIAWMR</sequence>
<dbReference type="GO" id="GO:0015019">
    <property type="term" value="F:heparan-alpha-glucosaminide N-acetyltransferase activity"/>
    <property type="evidence" value="ECO:0007669"/>
    <property type="project" value="UniProtKB-EC"/>
</dbReference>
<dbReference type="RefSeq" id="WP_350934097.1">
    <property type="nucleotide sequence ID" value="NZ_JAYWLC010000001.1"/>
</dbReference>
<dbReference type="Proteomes" id="UP001438953">
    <property type="component" value="Unassembled WGS sequence"/>
</dbReference>
<keyword evidence="4" id="KW-1185">Reference proteome</keyword>
<feature type="transmembrane region" description="Helical" evidence="1">
    <location>
        <begin position="167"/>
        <end position="187"/>
    </location>
</feature>
<keyword evidence="1" id="KW-1133">Transmembrane helix</keyword>
<proteinExistence type="predicted"/>
<evidence type="ECO:0000259" key="2">
    <source>
        <dbReference type="Pfam" id="PF07786"/>
    </source>
</evidence>
<keyword evidence="1" id="KW-0812">Transmembrane</keyword>
<evidence type="ECO:0000313" key="4">
    <source>
        <dbReference type="Proteomes" id="UP001438953"/>
    </source>
</evidence>
<keyword evidence="3" id="KW-0808">Transferase</keyword>
<comment type="caution">
    <text evidence="3">The sequence shown here is derived from an EMBL/GenBank/DDBJ whole genome shotgun (WGS) entry which is preliminary data.</text>
</comment>
<dbReference type="EC" id="2.3.1.78" evidence="3"/>
<dbReference type="InterPro" id="IPR012429">
    <property type="entry name" value="HGSNAT_cat"/>
</dbReference>
<reference evidence="3 4" key="2">
    <citation type="submission" date="2024-06" db="EMBL/GenBank/DDBJ databases">
        <title>Thioclava kandeliae sp. nov. from a rhizosphere soil sample of Kandelia candel in a mangrove.</title>
        <authorList>
            <person name="Mu T."/>
        </authorList>
    </citation>
    <scope>NUCLEOTIDE SEQUENCE [LARGE SCALE GENOMIC DNA]</scope>
    <source>
        <strain evidence="3 4">CPCC 100088</strain>
    </source>
</reference>
<dbReference type="Pfam" id="PF07786">
    <property type="entry name" value="HGSNAT_cat"/>
    <property type="match status" value="1"/>
</dbReference>
<feature type="transmembrane region" description="Helical" evidence="1">
    <location>
        <begin position="128"/>
        <end position="147"/>
    </location>
</feature>
<evidence type="ECO:0000313" key="3">
    <source>
        <dbReference type="EMBL" id="MER5170270.1"/>
    </source>
</evidence>
<name>A0ABV1SC23_9RHOB</name>
<feature type="transmembrane region" description="Helical" evidence="1">
    <location>
        <begin position="76"/>
        <end position="95"/>
    </location>
</feature>
<feature type="transmembrane region" description="Helical" evidence="1">
    <location>
        <begin position="214"/>
        <end position="234"/>
    </location>
</feature>
<organism evidence="3 4">
    <name type="scientific">Thioclava kandeliae</name>
    <dbReference type="NCBI Taxonomy" id="3070818"/>
    <lineage>
        <taxon>Bacteria</taxon>
        <taxon>Pseudomonadati</taxon>
        <taxon>Pseudomonadota</taxon>
        <taxon>Alphaproteobacteria</taxon>
        <taxon>Rhodobacterales</taxon>
        <taxon>Paracoccaceae</taxon>
        <taxon>Thioclava</taxon>
    </lineage>
</organism>
<evidence type="ECO:0000256" key="1">
    <source>
        <dbReference type="SAM" id="Phobius"/>
    </source>
</evidence>
<keyword evidence="1" id="KW-0472">Membrane</keyword>
<feature type="transmembrane region" description="Helical" evidence="1">
    <location>
        <begin position="46"/>
        <end position="64"/>
    </location>
</feature>
<accession>A0ABV1SC23</accession>
<feature type="transmembrane region" description="Helical" evidence="1">
    <location>
        <begin position="7"/>
        <end position="26"/>
    </location>
</feature>
<feature type="transmembrane region" description="Helical" evidence="1">
    <location>
        <begin position="101"/>
        <end position="121"/>
    </location>
</feature>
<keyword evidence="3" id="KW-0012">Acyltransferase</keyword>